<dbReference type="GO" id="GO:0008233">
    <property type="term" value="F:peptidase activity"/>
    <property type="evidence" value="ECO:0007669"/>
    <property type="project" value="UniProtKB-KW"/>
</dbReference>
<feature type="region of interest" description="Disordered" evidence="5">
    <location>
        <begin position="147"/>
        <end position="170"/>
    </location>
</feature>
<evidence type="ECO:0000313" key="11">
    <source>
        <dbReference type="Proteomes" id="UP001497493"/>
    </source>
</evidence>
<feature type="domain" description="NfeD1b N-terminal" evidence="9">
    <location>
        <begin position="60"/>
        <end position="146"/>
    </location>
</feature>
<dbReference type="InterPro" id="IPR029045">
    <property type="entry name" value="ClpP/crotonase-like_dom_sf"/>
</dbReference>
<dbReference type="SUPFAM" id="SSF52096">
    <property type="entry name" value="ClpP/crotonase"/>
    <property type="match status" value="1"/>
</dbReference>
<name>A0ABP1C8M0_9GAMM</name>
<feature type="domain" description="NfeD-like C-terminal" evidence="7">
    <location>
        <begin position="404"/>
        <end position="458"/>
    </location>
</feature>
<evidence type="ECO:0000259" key="8">
    <source>
        <dbReference type="Pfam" id="PF24961"/>
    </source>
</evidence>
<dbReference type="PANTHER" id="PTHR33507">
    <property type="entry name" value="INNER MEMBRANE PROTEIN YBBJ"/>
    <property type="match status" value="1"/>
</dbReference>
<reference evidence="10 11" key="1">
    <citation type="submission" date="2024-04" db="EMBL/GenBank/DDBJ databases">
        <authorList>
            <person name="Cremers G."/>
        </authorList>
    </citation>
    <scope>NUCLEOTIDE SEQUENCE [LARGE SCALE GENOMIC DNA]</scope>
    <source>
        <strain evidence="10">MeCH1-AG</strain>
    </source>
</reference>
<feature type="transmembrane region" description="Helical" evidence="6">
    <location>
        <begin position="370"/>
        <end position="392"/>
    </location>
</feature>
<dbReference type="Pfam" id="PF24961">
    <property type="entry name" value="NfeD_membrane"/>
    <property type="match status" value="1"/>
</dbReference>
<dbReference type="Gene3D" id="2.40.50.140">
    <property type="entry name" value="Nucleic acid-binding proteins"/>
    <property type="match status" value="1"/>
</dbReference>
<comment type="subcellular location">
    <subcellularLocation>
        <location evidence="1">Membrane</location>
        <topology evidence="1">Multi-pass membrane protein</topology>
    </subcellularLocation>
</comment>
<keyword evidence="11" id="KW-1185">Reference proteome</keyword>
<evidence type="ECO:0000256" key="5">
    <source>
        <dbReference type="SAM" id="MobiDB-lite"/>
    </source>
</evidence>
<keyword evidence="10" id="KW-0645">Protease</keyword>
<dbReference type="InterPro" id="IPR002810">
    <property type="entry name" value="NfeD-like_C"/>
</dbReference>
<dbReference type="GO" id="GO:0006508">
    <property type="term" value="P:proteolysis"/>
    <property type="evidence" value="ECO:0007669"/>
    <property type="project" value="UniProtKB-KW"/>
</dbReference>
<feature type="domain" description="NfeD integral membrane" evidence="8">
    <location>
        <begin position="270"/>
        <end position="385"/>
    </location>
</feature>
<keyword evidence="4 6" id="KW-0472">Membrane</keyword>
<gene>
    <name evidence="10" type="ORF">MECH1_V1_1823</name>
</gene>
<evidence type="ECO:0000256" key="4">
    <source>
        <dbReference type="ARBA" id="ARBA00023136"/>
    </source>
</evidence>
<feature type="compositionally biased region" description="Basic and acidic residues" evidence="5">
    <location>
        <begin position="157"/>
        <end position="170"/>
    </location>
</feature>
<evidence type="ECO:0000259" key="7">
    <source>
        <dbReference type="Pfam" id="PF01957"/>
    </source>
</evidence>
<evidence type="ECO:0000256" key="6">
    <source>
        <dbReference type="SAM" id="Phobius"/>
    </source>
</evidence>
<dbReference type="CDD" id="cd07020">
    <property type="entry name" value="Clp_protease_NfeD_1"/>
    <property type="match status" value="1"/>
</dbReference>
<dbReference type="Gene3D" id="3.90.226.10">
    <property type="entry name" value="2-enoyl-CoA Hydratase, Chain A, domain 1"/>
    <property type="match status" value="1"/>
</dbReference>
<keyword evidence="2 6" id="KW-0812">Transmembrane</keyword>
<feature type="transmembrane region" description="Helical" evidence="6">
    <location>
        <begin position="262"/>
        <end position="284"/>
    </location>
</feature>
<evidence type="ECO:0000313" key="10">
    <source>
        <dbReference type="EMBL" id="CAL1240599.1"/>
    </source>
</evidence>
<dbReference type="InterPro" id="IPR056738">
    <property type="entry name" value="NfeD1b_N"/>
</dbReference>
<keyword evidence="10" id="KW-0378">Hydrolase</keyword>
<dbReference type="RefSeq" id="WP_348757190.1">
    <property type="nucleotide sequence ID" value="NZ_OZ026884.1"/>
</dbReference>
<proteinExistence type="predicted"/>
<dbReference type="InterPro" id="IPR012340">
    <property type="entry name" value="NA-bd_OB-fold"/>
</dbReference>
<dbReference type="Pfam" id="PF01957">
    <property type="entry name" value="NfeD"/>
    <property type="match status" value="1"/>
</dbReference>
<dbReference type="Proteomes" id="UP001497493">
    <property type="component" value="Chromosome"/>
</dbReference>
<feature type="transmembrane region" description="Helical" evidence="6">
    <location>
        <begin position="339"/>
        <end position="358"/>
    </location>
</feature>
<feature type="transmembrane region" description="Helical" evidence="6">
    <location>
        <begin position="315"/>
        <end position="332"/>
    </location>
</feature>
<evidence type="ECO:0000256" key="1">
    <source>
        <dbReference type="ARBA" id="ARBA00004141"/>
    </source>
</evidence>
<protein>
    <submittedName>
        <fullName evidence="10">Membrane-bound ClpP-class protease associated with aq_911</fullName>
    </submittedName>
</protein>
<accession>A0ABP1C8M0</accession>
<sequence>MPLAVAPTTPPIRSLRARSALILLLFATAFLPGRLLPAEPGAHGPIVRFDIDGPIGPAARDFAVRSLALAEGRDARLVVIRLDTPGGLDTAMRAIVKKILASPVPVATFVAPSGARAASAGTYILYASPIAAMAPGTNLGAATPVKLGEAEAPPGKDPPEAPEKPHDPHAQKMVNDAVAYLRGLAMLRGRNADWAERAVREAASLPADEALTLKVIDLVATDVPDLIHKLQGRRVTVLGRELTLDLTGAPVETLAPDWRIRLLAVITDPNIAYILLLIGLYGLILEFSHPGAVVPGTVGAICLLLALYAFQLLPVNYAGLGLLLLGIALMVAEAFVPSFGVLGIGGVAAFAIGSLLLTDQDGAPGFAIDPALIAALALISLLFFGLAMGFIVRARRRPVVTGREELSGAVGVALEDFTATGRIRVRGEIWNARSARPVRRGQQVRIENLDGLTLLVEPIPPSREPP</sequence>
<organism evidence="10 11">
    <name type="scientific">Candidatus Methylocalor cossyra</name>
    <dbReference type="NCBI Taxonomy" id="3108543"/>
    <lineage>
        <taxon>Bacteria</taxon>
        <taxon>Pseudomonadati</taxon>
        <taxon>Pseudomonadota</taxon>
        <taxon>Gammaproteobacteria</taxon>
        <taxon>Methylococcales</taxon>
        <taxon>Methylococcaceae</taxon>
        <taxon>Candidatus Methylocalor</taxon>
    </lineage>
</organism>
<dbReference type="InterPro" id="IPR056739">
    <property type="entry name" value="NfeD_membrane"/>
</dbReference>
<evidence type="ECO:0000259" key="9">
    <source>
        <dbReference type="Pfam" id="PF25145"/>
    </source>
</evidence>
<dbReference type="EMBL" id="OZ026884">
    <property type="protein sequence ID" value="CAL1240599.1"/>
    <property type="molecule type" value="Genomic_DNA"/>
</dbReference>
<dbReference type="PANTHER" id="PTHR33507:SF4">
    <property type="entry name" value="NODULATION COMPETITIVENESS PROTEIN NFED"/>
    <property type="match status" value="1"/>
</dbReference>
<evidence type="ECO:0000256" key="2">
    <source>
        <dbReference type="ARBA" id="ARBA00022692"/>
    </source>
</evidence>
<evidence type="ECO:0000256" key="3">
    <source>
        <dbReference type="ARBA" id="ARBA00022989"/>
    </source>
</evidence>
<keyword evidence="3 6" id="KW-1133">Transmembrane helix</keyword>
<dbReference type="SUPFAM" id="SSF141322">
    <property type="entry name" value="NfeD domain-like"/>
    <property type="match status" value="1"/>
</dbReference>
<dbReference type="Pfam" id="PF25145">
    <property type="entry name" value="NfeD1b_N"/>
    <property type="match status" value="1"/>
</dbReference>
<dbReference type="InterPro" id="IPR052165">
    <property type="entry name" value="Membrane_assoc_protease"/>
</dbReference>